<name>A0A9W4ST33_9GLOM</name>
<evidence type="ECO:0000313" key="3">
    <source>
        <dbReference type="Proteomes" id="UP001153678"/>
    </source>
</evidence>
<accession>A0A9W4ST33</accession>
<dbReference type="Proteomes" id="UP001153678">
    <property type="component" value="Unassembled WGS sequence"/>
</dbReference>
<proteinExistence type="predicted"/>
<organism evidence="2 3">
    <name type="scientific">Funneliformis geosporum</name>
    <dbReference type="NCBI Taxonomy" id="1117311"/>
    <lineage>
        <taxon>Eukaryota</taxon>
        <taxon>Fungi</taxon>
        <taxon>Fungi incertae sedis</taxon>
        <taxon>Mucoromycota</taxon>
        <taxon>Glomeromycotina</taxon>
        <taxon>Glomeromycetes</taxon>
        <taxon>Glomerales</taxon>
        <taxon>Glomeraceae</taxon>
        <taxon>Funneliformis</taxon>
    </lineage>
</organism>
<feature type="coiled-coil region" evidence="1">
    <location>
        <begin position="3"/>
        <end position="80"/>
    </location>
</feature>
<dbReference type="EMBL" id="CAMKVN010002086">
    <property type="protein sequence ID" value="CAI2179503.1"/>
    <property type="molecule type" value="Genomic_DNA"/>
</dbReference>
<keyword evidence="3" id="KW-1185">Reference proteome</keyword>
<evidence type="ECO:0000256" key="1">
    <source>
        <dbReference type="SAM" id="Coils"/>
    </source>
</evidence>
<sequence length="294" mass="34974">MDIEQTKEEFKQAKEELKKAKEKLEKFNDKKQERLDELLLKMANEEERNDQQKKYWGIMIDNLNKEKNFLMGQVEYYQNKLSEFNNNAVKRKSETVSSEEDVDRRASDRIKKVKKTASAFALSQNWVEELDNDNPAFLNGRPPKNYDIPITLYHNVFGEFLKDCKDFNITNEDKNLVCDLLITMSGTFKSHNERVDAFREWAKRFVNYDTTSYKFNRNDQEIDGVWRKEYNGETILFTIFEFKNEFSQGDPYMQACAYFAKFFEELHDKNSHILHQTCIPTFIVYIYGPYFGIA</sequence>
<protein>
    <submittedName>
        <fullName evidence="2">3352_t:CDS:1</fullName>
    </submittedName>
</protein>
<feature type="non-terminal residue" evidence="2">
    <location>
        <position position="1"/>
    </location>
</feature>
<evidence type="ECO:0000313" key="2">
    <source>
        <dbReference type="EMBL" id="CAI2179503.1"/>
    </source>
</evidence>
<dbReference type="OrthoDB" id="2376122at2759"/>
<dbReference type="AlphaFoldDB" id="A0A9W4ST33"/>
<reference evidence="2" key="1">
    <citation type="submission" date="2022-08" db="EMBL/GenBank/DDBJ databases">
        <authorList>
            <person name="Kallberg Y."/>
            <person name="Tangrot J."/>
            <person name="Rosling A."/>
        </authorList>
    </citation>
    <scope>NUCLEOTIDE SEQUENCE</scope>
    <source>
        <strain evidence="2">Wild A</strain>
    </source>
</reference>
<comment type="caution">
    <text evidence="2">The sequence shown here is derived from an EMBL/GenBank/DDBJ whole genome shotgun (WGS) entry which is preliminary data.</text>
</comment>
<gene>
    <name evidence="2" type="ORF">FWILDA_LOCUS9122</name>
</gene>
<keyword evidence="1" id="KW-0175">Coiled coil</keyword>